<dbReference type="RefSeq" id="WP_105336156.1">
    <property type="nucleotide sequence ID" value="NZ_PUHZ01000014.1"/>
</dbReference>
<reference evidence="1 2" key="1">
    <citation type="submission" date="2018-02" db="EMBL/GenBank/DDBJ databases">
        <title>Comparative genomes isolates from brazilian mangrove.</title>
        <authorList>
            <person name="Araujo J.E."/>
            <person name="Taketani R.G."/>
            <person name="Silva M.C.P."/>
            <person name="Loureco M.V."/>
            <person name="Andreote F.D."/>
        </authorList>
    </citation>
    <scope>NUCLEOTIDE SEQUENCE [LARGE SCALE GENOMIC DNA]</scope>
    <source>
        <strain evidence="1 2">Nap-Phe MGV</strain>
    </source>
</reference>
<accession>A0A2S8GML8</accession>
<dbReference type="OrthoDB" id="290947at2"/>
<dbReference type="Proteomes" id="UP000237819">
    <property type="component" value="Unassembled WGS sequence"/>
</dbReference>
<gene>
    <name evidence="1" type="ORF">C5Y93_14630</name>
</gene>
<comment type="caution">
    <text evidence="1">The sequence shown here is derived from an EMBL/GenBank/DDBJ whole genome shotgun (WGS) entry which is preliminary data.</text>
</comment>
<evidence type="ECO:0000313" key="2">
    <source>
        <dbReference type="Proteomes" id="UP000237819"/>
    </source>
</evidence>
<dbReference type="EMBL" id="PUHZ01000014">
    <property type="protein sequence ID" value="PQO45665.1"/>
    <property type="molecule type" value="Genomic_DNA"/>
</dbReference>
<sequence length="65" mass="6767">MKLVPLLTSIVVLWCLLGTVVLGPGILVYPAAWCGVVGVMYAVHKFVGLGKSEAEAKSAPLPESS</sequence>
<name>A0A2S8GML8_9BACT</name>
<protein>
    <submittedName>
        <fullName evidence="1">Uncharacterized protein</fullName>
    </submittedName>
</protein>
<organism evidence="1 2">
    <name type="scientific">Blastopirellula marina</name>
    <dbReference type="NCBI Taxonomy" id="124"/>
    <lineage>
        <taxon>Bacteria</taxon>
        <taxon>Pseudomonadati</taxon>
        <taxon>Planctomycetota</taxon>
        <taxon>Planctomycetia</taxon>
        <taxon>Pirellulales</taxon>
        <taxon>Pirellulaceae</taxon>
        <taxon>Blastopirellula</taxon>
    </lineage>
</organism>
<dbReference type="AlphaFoldDB" id="A0A2S8GML8"/>
<proteinExistence type="predicted"/>
<evidence type="ECO:0000313" key="1">
    <source>
        <dbReference type="EMBL" id="PQO45665.1"/>
    </source>
</evidence>